<dbReference type="Proteomes" id="UP000789570">
    <property type="component" value="Unassembled WGS sequence"/>
</dbReference>
<dbReference type="Gene3D" id="3.40.30.10">
    <property type="entry name" value="Glutaredoxin"/>
    <property type="match status" value="1"/>
</dbReference>
<keyword evidence="2" id="KW-0576">Peroxisome</keyword>
<dbReference type="EMBL" id="CAJVPQ010001065">
    <property type="protein sequence ID" value="CAG8530278.1"/>
    <property type="molecule type" value="Genomic_DNA"/>
</dbReference>
<dbReference type="InterPro" id="IPR013766">
    <property type="entry name" value="Thioredoxin_domain"/>
</dbReference>
<dbReference type="Pfam" id="PF00378">
    <property type="entry name" value="ECH_1"/>
    <property type="match status" value="1"/>
</dbReference>
<name>A0A9N9AH36_9GLOM</name>
<dbReference type="Pfam" id="PF00578">
    <property type="entry name" value="AhpC-TSA"/>
    <property type="match status" value="1"/>
</dbReference>
<reference evidence="5" key="1">
    <citation type="submission" date="2021-06" db="EMBL/GenBank/DDBJ databases">
        <authorList>
            <person name="Kallberg Y."/>
            <person name="Tangrot J."/>
            <person name="Rosling A."/>
        </authorList>
    </citation>
    <scope>NUCLEOTIDE SEQUENCE</scope>
    <source>
        <strain evidence="5">UK204</strain>
    </source>
</reference>
<dbReference type="PANTHER" id="PTHR43684">
    <property type="match status" value="1"/>
</dbReference>
<keyword evidence="6" id="KW-1185">Reference proteome</keyword>
<dbReference type="PANTHER" id="PTHR43684:SF1">
    <property type="entry name" value="ENOYL-COA DELTA ISOMERASE 2"/>
    <property type="match status" value="1"/>
</dbReference>
<sequence length="441" mass="49693">MGKPIPTLKTFEIVVSPEGVAILTLNRPERANSLNNELLQDWIRSIEWATEAEQVKVVVVTGKGNFFCSGLELSEISNEEELKRIAEKRVNLFRQLVDLLIDFPKLLIAAVNGKAFGFGVTFLPHCDVVYSVPEATFLTPFMQWAFCVEGCSSYLFPKYLGQSIASEMLLMNKTYAAPELAKVGFISRLIPKDHLIQETLKEATRVSKFSFEAIIKSKELIRRNEREFLHKINQRENELLISRLVSEDSRQAVLKFLISVIRNLSGLSDSFNKSFSNKMFSTVHHTLLNQPAPTNLALKNQGGELVELKSLVGNGKPSVIFFYPKDESYGCTKEVCSFRDSYSVFSDAGATVVGISSDPVDKHKQFSDSQRLQFPLLSDPNNEARKLFNVPKTLGFLPGRATFLIDKDGIIRDVFNSMMDFEGHVKKSLEFVKNQNTQPKM</sequence>
<dbReference type="CDD" id="cd03017">
    <property type="entry name" value="PRX_BCP"/>
    <property type="match status" value="1"/>
</dbReference>
<dbReference type="InterPro" id="IPR001753">
    <property type="entry name" value="Enoyl-CoA_hydra/iso"/>
</dbReference>
<dbReference type="PROSITE" id="PS51352">
    <property type="entry name" value="THIOREDOXIN_2"/>
    <property type="match status" value="1"/>
</dbReference>
<dbReference type="InterPro" id="IPR036249">
    <property type="entry name" value="Thioredoxin-like_sf"/>
</dbReference>
<gene>
    <name evidence="5" type="ORF">FCALED_LOCUS5141</name>
</gene>
<dbReference type="SUPFAM" id="SSF52096">
    <property type="entry name" value="ClpP/crotonase"/>
    <property type="match status" value="1"/>
</dbReference>
<proteinExistence type="predicted"/>
<dbReference type="InterPro" id="IPR000866">
    <property type="entry name" value="AhpC/TSA"/>
</dbReference>
<comment type="subcellular location">
    <subcellularLocation>
        <location evidence="1">Peroxisome</location>
    </subcellularLocation>
</comment>
<dbReference type="GO" id="GO:0004165">
    <property type="term" value="F:delta(3)-delta(2)-enoyl-CoA isomerase activity"/>
    <property type="evidence" value="ECO:0007669"/>
    <property type="project" value="UniProtKB-ARBA"/>
</dbReference>
<evidence type="ECO:0000256" key="1">
    <source>
        <dbReference type="ARBA" id="ARBA00004275"/>
    </source>
</evidence>
<evidence type="ECO:0000256" key="2">
    <source>
        <dbReference type="ARBA" id="ARBA00023140"/>
    </source>
</evidence>
<dbReference type="OrthoDB" id="448450at2759"/>
<evidence type="ECO:0000313" key="5">
    <source>
        <dbReference type="EMBL" id="CAG8530278.1"/>
    </source>
</evidence>
<evidence type="ECO:0000256" key="3">
    <source>
        <dbReference type="ARBA" id="ARBA00023235"/>
    </source>
</evidence>
<dbReference type="Gene3D" id="1.10.12.10">
    <property type="entry name" value="Lyase 2-enoyl-coa Hydratase, Chain A, domain 2"/>
    <property type="match status" value="1"/>
</dbReference>
<dbReference type="GO" id="GO:0016209">
    <property type="term" value="F:antioxidant activity"/>
    <property type="evidence" value="ECO:0007669"/>
    <property type="project" value="InterPro"/>
</dbReference>
<keyword evidence="3" id="KW-0413">Isomerase</keyword>
<dbReference type="InterPro" id="IPR051053">
    <property type="entry name" value="ECH/Chromodomain_protein"/>
</dbReference>
<feature type="domain" description="Thioredoxin" evidence="4">
    <location>
        <begin position="286"/>
        <end position="437"/>
    </location>
</feature>
<dbReference type="InterPro" id="IPR014748">
    <property type="entry name" value="Enoyl-CoA_hydra_C"/>
</dbReference>
<comment type="caution">
    <text evidence="5">The sequence shown here is derived from an EMBL/GenBank/DDBJ whole genome shotgun (WGS) entry which is preliminary data.</text>
</comment>
<dbReference type="SUPFAM" id="SSF52833">
    <property type="entry name" value="Thioredoxin-like"/>
    <property type="match status" value="1"/>
</dbReference>
<dbReference type="GO" id="GO:0016491">
    <property type="term" value="F:oxidoreductase activity"/>
    <property type="evidence" value="ECO:0007669"/>
    <property type="project" value="InterPro"/>
</dbReference>
<dbReference type="GO" id="GO:0005777">
    <property type="term" value="C:peroxisome"/>
    <property type="evidence" value="ECO:0007669"/>
    <property type="project" value="UniProtKB-SubCell"/>
</dbReference>
<accession>A0A9N9AH36</accession>
<dbReference type="InterPro" id="IPR029045">
    <property type="entry name" value="ClpP/crotonase-like_dom_sf"/>
</dbReference>
<dbReference type="Gene3D" id="3.90.226.10">
    <property type="entry name" value="2-enoyl-CoA Hydratase, Chain A, domain 1"/>
    <property type="match status" value="1"/>
</dbReference>
<protein>
    <submittedName>
        <fullName evidence="5">6870_t:CDS:1</fullName>
    </submittedName>
</protein>
<dbReference type="CDD" id="cd06558">
    <property type="entry name" value="crotonase-like"/>
    <property type="match status" value="1"/>
</dbReference>
<organism evidence="5 6">
    <name type="scientific">Funneliformis caledonium</name>
    <dbReference type="NCBI Taxonomy" id="1117310"/>
    <lineage>
        <taxon>Eukaryota</taxon>
        <taxon>Fungi</taxon>
        <taxon>Fungi incertae sedis</taxon>
        <taxon>Mucoromycota</taxon>
        <taxon>Glomeromycotina</taxon>
        <taxon>Glomeromycetes</taxon>
        <taxon>Glomerales</taxon>
        <taxon>Glomeraceae</taxon>
        <taxon>Funneliformis</taxon>
    </lineage>
</organism>
<evidence type="ECO:0000313" key="6">
    <source>
        <dbReference type="Proteomes" id="UP000789570"/>
    </source>
</evidence>
<evidence type="ECO:0000259" key="4">
    <source>
        <dbReference type="PROSITE" id="PS51352"/>
    </source>
</evidence>
<dbReference type="AlphaFoldDB" id="A0A9N9AH36"/>